<dbReference type="InterPro" id="IPR038883">
    <property type="entry name" value="AN11006-like"/>
</dbReference>
<dbReference type="AlphaFoldDB" id="A0AA39UB44"/>
<dbReference type="Proteomes" id="UP001166286">
    <property type="component" value="Unassembled WGS sequence"/>
</dbReference>
<evidence type="ECO:0000313" key="2">
    <source>
        <dbReference type="Proteomes" id="UP001166286"/>
    </source>
</evidence>
<reference evidence="1" key="1">
    <citation type="submission" date="2023-03" db="EMBL/GenBank/DDBJ databases">
        <title>Complete genome of Cladonia borealis.</title>
        <authorList>
            <person name="Park H."/>
        </authorList>
    </citation>
    <scope>NUCLEOTIDE SEQUENCE</scope>
    <source>
        <strain evidence="1">ANT050790</strain>
    </source>
</reference>
<dbReference type="PANTHER" id="PTHR42085">
    <property type="entry name" value="F-BOX DOMAIN-CONTAINING PROTEIN"/>
    <property type="match status" value="1"/>
</dbReference>
<gene>
    <name evidence="1" type="ORF">JMJ35_005073</name>
</gene>
<evidence type="ECO:0000313" key="1">
    <source>
        <dbReference type="EMBL" id="KAK0513056.1"/>
    </source>
</evidence>
<protein>
    <submittedName>
        <fullName evidence="1">Uncharacterized protein</fullName>
    </submittedName>
</protein>
<name>A0AA39UB44_9LECA</name>
<proteinExistence type="predicted"/>
<comment type="caution">
    <text evidence="1">The sequence shown here is derived from an EMBL/GenBank/DDBJ whole genome shotgun (WGS) entry which is preliminary data.</text>
</comment>
<accession>A0AA39UB44</accession>
<dbReference type="PANTHER" id="PTHR42085:SF1">
    <property type="entry name" value="F-BOX DOMAIN-CONTAINING PROTEIN"/>
    <property type="match status" value="1"/>
</dbReference>
<organism evidence="1 2">
    <name type="scientific">Cladonia borealis</name>
    <dbReference type="NCBI Taxonomy" id="184061"/>
    <lineage>
        <taxon>Eukaryota</taxon>
        <taxon>Fungi</taxon>
        <taxon>Dikarya</taxon>
        <taxon>Ascomycota</taxon>
        <taxon>Pezizomycotina</taxon>
        <taxon>Lecanoromycetes</taxon>
        <taxon>OSLEUM clade</taxon>
        <taxon>Lecanoromycetidae</taxon>
        <taxon>Lecanorales</taxon>
        <taxon>Lecanorineae</taxon>
        <taxon>Cladoniaceae</taxon>
        <taxon>Cladonia</taxon>
    </lineage>
</organism>
<keyword evidence="2" id="KW-1185">Reference proteome</keyword>
<sequence length="319" mass="35858">MDDIVLNREVLPFPAELRNMIYRYLVCKTYLIYWPSCKEKSPTGPDTFLPLPKALVDFPIFQVSKTTRREALALLYAESTFRYWVDKTRKSYHYRDACPGKEILNLVQDIEIHVSVPNLLSDVPSLATTQKCEEIADKLNETSILRDSLLIRLNDCDAAVFDNKNLPLFRALAKLTKFKSVTVEVCGGAHQPKANENIPLAKARTMIQLGILSKITADCDYTKDLVQVAMEPILGPVVEEGDLECAQNVCYARYLKFYPQATHSPTPTPAETHVIAHDETRFAEGIGGFTSGLLNFIDRTYGWNGHEATRAAPLTEEGQ</sequence>
<dbReference type="EMBL" id="JAFEKC020000009">
    <property type="protein sequence ID" value="KAK0513056.1"/>
    <property type="molecule type" value="Genomic_DNA"/>
</dbReference>